<dbReference type="InterPro" id="IPR027417">
    <property type="entry name" value="P-loop_NTPase"/>
</dbReference>
<dbReference type="eggNOG" id="COG0489">
    <property type="taxonomic scope" value="Bacteria"/>
</dbReference>
<evidence type="ECO:0000259" key="11">
    <source>
        <dbReference type="Pfam" id="PF13807"/>
    </source>
</evidence>
<dbReference type="eggNOG" id="COG3206">
    <property type="taxonomic scope" value="Bacteria"/>
</dbReference>
<keyword evidence="6 9" id="KW-1133">Transmembrane helix</keyword>
<evidence type="ECO:0000256" key="3">
    <source>
        <dbReference type="ARBA" id="ARBA00022692"/>
    </source>
</evidence>
<keyword evidence="3 9" id="KW-0812">Transmembrane</keyword>
<accession>K9GUB4</accession>
<dbReference type="OrthoDB" id="230260at2"/>
<dbReference type="InterPro" id="IPR050445">
    <property type="entry name" value="Bact_polysacc_biosynth/exp"/>
</dbReference>
<evidence type="ECO:0000256" key="9">
    <source>
        <dbReference type="SAM" id="Phobius"/>
    </source>
</evidence>
<dbReference type="GO" id="GO:0005886">
    <property type="term" value="C:plasma membrane"/>
    <property type="evidence" value="ECO:0007669"/>
    <property type="project" value="UniProtKB-SubCell"/>
</dbReference>
<evidence type="ECO:0000256" key="6">
    <source>
        <dbReference type="ARBA" id="ARBA00022989"/>
    </source>
</evidence>
<keyword evidence="5" id="KW-0067">ATP-binding</keyword>
<keyword evidence="4" id="KW-0547">Nucleotide-binding</keyword>
<evidence type="ECO:0000256" key="8">
    <source>
        <dbReference type="SAM" id="Coils"/>
    </source>
</evidence>
<protein>
    <submittedName>
        <fullName evidence="12">Succinoglycan biosynthesis transport protein exoP</fullName>
    </submittedName>
</protein>
<dbReference type="InterPro" id="IPR003856">
    <property type="entry name" value="LPS_length_determ_N"/>
</dbReference>
<reference evidence="12 13" key="1">
    <citation type="journal article" date="2013" name="Genome Announc.">
        <title>Draft Genome Sequence of an Alphaproteobacterium, Caenispirillum salinarum AK4(T), Isolated from a Solar Saltern.</title>
        <authorList>
            <person name="Khatri I."/>
            <person name="Singh A."/>
            <person name="Korpole S."/>
            <person name="Pinnaka A.K."/>
            <person name="Subramanian S."/>
        </authorList>
    </citation>
    <scope>NUCLEOTIDE SEQUENCE [LARGE SCALE GENOMIC DNA]</scope>
    <source>
        <strain evidence="12 13">AK4</strain>
    </source>
</reference>
<sequence>MPVTAAPPPPGLAAPDHPHAQVDRLRRQLTVPWRRRGTIAAVTLLGVVLAGLVMVLVTPLYSATALVLVAAPQSRVVEMDAVMAGTPADAATVFTEAEVLRAPALLHRVAEAEGLYAEPEFNTALKPPGLVSMALGMLPAEWQAVVLGRAPVEDPASPAARADTLEEFRDAVSVAPVHRSRVLRVTVESERPETAARLANALADAYLTAQLEAKFDATRKATEWLDTRLADLRAEVRTAETAVADFRTAQGLTETAEAPLTAQQMGEVSSQLILAESRRSEAEARLAAARRLAGGEGVPEVLNSPLVQRLKEQEAGVLRTVSELSTRYGEKHPRMIDARAQLEEVRAKIATEVGAIVAGLESEVRVARARETSLRNSLSRLEGRDAQEDTAAVTLRELEREADASRLMYEAFLARFKETSAQESLQEPDSRVVSPAVVPVDPSHPRRLAWLGSAGVLSLMAGVALAYLREHLDRAVRTAAEAEAATGRAVLAMVPLTPGRAPADAILDAPGDAAAEAVRSLRAQLLIRTCGAAPGVVAVTSSLPDEGKSTLALWLARTAAQAGRPAVLVDCDLRRPALARALGLPAGPTVLDVLSGEASLEEALADDPRTGLKVLPGGRAGVTALDLAEAEAMAALLADLKARFDTVVVDAPPVLAVADGRLLARRADHVLYALRWDSTPREAAAEGVRALVEAGADPLPVITRIDLKRHARYGYGDAASVYGRYAAYYRA</sequence>
<dbReference type="Pfam" id="PF13807">
    <property type="entry name" value="GNVR"/>
    <property type="match status" value="1"/>
</dbReference>
<feature type="transmembrane region" description="Helical" evidence="9">
    <location>
        <begin position="37"/>
        <end position="61"/>
    </location>
</feature>
<evidence type="ECO:0000256" key="7">
    <source>
        <dbReference type="ARBA" id="ARBA00023136"/>
    </source>
</evidence>
<dbReference type="STRING" id="1238182.C882_0372"/>
<dbReference type="AlphaFoldDB" id="K9GUB4"/>
<dbReference type="Proteomes" id="UP000009881">
    <property type="component" value="Unassembled WGS sequence"/>
</dbReference>
<keyword evidence="2" id="KW-1003">Cell membrane</keyword>
<proteinExistence type="predicted"/>
<evidence type="ECO:0000256" key="2">
    <source>
        <dbReference type="ARBA" id="ARBA00022475"/>
    </source>
</evidence>
<comment type="caution">
    <text evidence="12">The sequence shown here is derived from an EMBL/GenBank/DDBJ whole genome shotgun (WGS) entry which is preliminary data.</text>
</comment>
<keyword evidence="8" id="KW-0175">Coiled coil</keyword>
<dbReference type="PANTHER" id="PTHR32309">
    <property type="entry name" value="TYROSINE-PROTEIN KINASE"/>
    <property type="match status" value="1"/>
</dbReference>
<dbReference type="InterPro" id="IPR005702">
    <property type="entry name" value="Wzc-like_C"/>
</dbReference>
<dbReference type="SUPFAM" id="SSF52540">
    <property type="entry name" value="P-loop containing nucleoside triphosphate hydrolases"/>
    <property type="match status" value="1"/>
</dbReference>
<dbReference type="Pfam" id="PF02706">
    <property type="entry name" value="Wzz"/>
    <property type="match status" value="1"/>
</dbReference>
<keyword evidence="13" id="KW-1185">Reference proteome</keyword>
<evidence type="ECO:0000256" key="1">
    <source>
        <dbReference type="ARBA" id="ARBA00004651"/>
    </source>
</evidence>
<comment type="subcellular location">
    <subcellularLocation>
        <location evidence="1">Cell membrane</location>
        <topology evidence="1">Multi-pass membrane protein</topology>
    </subcellularLocation>
</comment>
<organism evidence="12 13">
    <name type="scientific">Caenispirillum salinarum AK4</name>
    <dbReference type="NCBI Taxonomy" id="1238182"/>
    <lineage>
        <taxon>Bacteria</taxon>
        <taxon>Pseudomonadati</taxon>
        <taxon>Pseudomonadota</taxon>
        <taxon>Alphaproteobacteria</taxon>
        <taxon>Rhodospirillales</taxon>
        <taxon>Novispirillaceae</taxon>
        <taxon>Caenispirillum</taxon>
    </lineage>
</organism>
<dbReference type="CDD" id="cd05387">
    <property type="entry name" value="BY-kinase"/>
    <property type="match status" value="1"/>
</dbReference>
<dbReference type="Gene3D" id="3.40.50.300">
    <property type="entry name" value="P-loop containing nucleotide triphosphate hydrolases"/>
    <property type="match status" value="1"/>
</dbReference>
<dbReference type="InterPro" id="IPR032807">
    <property type="entry name" value="GNVR"/>
</dbReference>
<feature type="domain" description="Tyrosine-protein kinase G-rich" evidence="11">
    <location>
        <begin position="394"/>
        <end position="470"/>
    </location>
</feature>
<dbReference type="GO" id="GO:0004713">
    <property type="term" value="F:protein tyrosine kinase activity"/>
    <property type="evidence" value="ECO:0007669"/>
    <property type="project" value="TreeGrafter"/>
</dbReference>
<dbReference type="RefSeq" id="WP_009541031.1">
    <property type="nucleotide sequence ID" value="NZ_ANHY01000012.1"/>
</dbReference>
<evidence type="ECO:0000259" key="10">
    <source>
        <dbReference type="Pfam" id="PF02706"/>
    </source>
</evidence>
<dbReference type="PANTHER" id="PTHR32309:SF13">
    <property type="entry name" value="FERRIC ENTEROBACTIN TRANSPORT PROTEIN FEPE"/>
    <property type="match status" value="1"/>
</dbReference>
<evidence type="ECO:0000256" key="5">
    <source>
        <dbReference type="ARBA" id="ARBA00022840"/>
    </source>
</evidence>
<name>K9GUB4_9PROT</name>
<evidence type="ECO:0000256" key="4">
    <source>
        <dbReference type="ARBA" id="ARBA00022741"/>
    </source>
</evidence>
<dbReference type="EMBL" id="ANHY01000012">
    <property type="protein sequence ID" value="EKV29550.1"/>
    <property type="molecule type" value="Genomic_DNA"/>
</dbReference>
<evidence type="ECO:0000313" key="13">
    <source>
        <dbReference type="Proteomes" id="UP000009881"/>
    </source>
</evidence>
<feature type="domain" description="Polysaccharide chain length determinant N-terminal" evidence="10">
    <location>
        <begin position="33"/>
        <end position="111"/>
    </location>
</feature>
<keyword evidence="7 9" id="KW-0472">Membrane</keyword>
<evidence type="ECO:0000313" key="12">
    <source>
        <dbReference type="EMBL" id="EKV29550.1"/>
    </source>
</evidence>
<feature type="coiled-coil region" evidence="8">
    <location>
        <begin position="229"/>
        <end position="292"/>
    </location>
</feature>
<gene>
    <name evidence="12" type="ORF">C882_0372</name>
</gene>